<evidence type="ECO:0000313" key="2">
    <source>
        <dbReference type="Proteomes" id="UP000598350"/>
    </source>
</evidence>
<proteinExistence type="predicted"/>
<organism evidence="1 2">
    <name type="scientific">Maribacter arenosus</name>
    <dbReference type="NCBI Taxonomy" id="1854708"/>
    <lineage>
        <taxon>Bacteria</taxon>
        <taxon>Pseudomonadati</taxon>
        <taxon>Bacteroidota</taxon>
        <taxon>Flavobacteriia</taxon>
        <taxon>Flavobacteriales</taxon>
        <taxon>Flavobacteriaceae</taxon>
        <taxon>Maribacter</taxon>
    </lineage>
</organism>
<comment type="caution">
    <text evidence="1">The sequence shown here is derived from an EMBL/GenBank/DDBJ whole genome shotgun (WGS) entry which is preliminary data.</text>
</comment>
<gene>
    <name evidence="1" type="ORF">HPE63_00695</name>
</gene>
<keyword evidence="2" id="KW-1185">Reference proteome</keyword>
<dbReference type="EMBL" id="JABTCG010000001">
    <property type="protein sequence ID" value="MBD0849170.1"/>
    <property type="molecule type" value="Genomic_DNA"/>
</dbReference>
<protein>
    <recommendedName>
        <fullName evidence="3">DUF3885 domain-containing protein</fullName>
    </recommendedName>
</protein>
<accession>A0ABR7V645</accession>
<name>A0ABR7V645_9FLAO</name>
<dbReference type="RefSeq" id="WP_188312309.1">
    <property type="nucleotide sequence ID" value="NZ_JABTCG010000001.1"/>
</dbReference>
<sequence>MSFNPEDFENRLPVRKTKEVSFNGLSHFINTLEKHFFSNISVRDNSSNDKQINLVIEMNCNLTLMDMVIHSSKQVWGSFNHFKYSLAEEIQLLEEVNDVSFDVDEFLINLKDTSIIINKIYNKSISDQLDNIFLNLEKHYLQLTKGNVEIPYEIFVAVFEEEIIPADLVIANTEKTQKNYSSYWALYFDSEKDAVIYDLNNAKFIYEDLHMLNE</sequence>
<evidence type="ECO:0000313" key="1">
    <source>
        <dbReference type="EMBL" id="MBD0849170.1"/>
    </source>
</evidence>
<reference evidence="1 2" key="1">
    <citation type="submission" date="2020-05" db="EMBL/GenBank/DDBJ databases">
        <title>The draft genome sequence of Maribacter arenosus CAU 1321.</title>
        <authorList>
            <person name="Mu L."/>
        </authorList>
    </citation>
    <scope>NUCLEOTIDE SEQUENCE [LARGE SCALE GENOMIC DNA]</scope>
    <source>
        <strain evidence="1 2">CAU 1321</strain>
    </source>
</reference>
<evidence type="ECO:0008006" key="3">
    <source>
        <dbReference type="Google" id="ProtNLM"/>
    </source>
</evidence>
<dbReference type="Proteomes" id="UP000598350">
    <property type="component" value="Unassembled WGS sequence"/>
</dbReference>